<keyword evidence="1" id="KW-1133">Transmembrane helix</keyword>
<protein>
    <recommendedName>
        <fullName evidence="4">ABC transporter permease</fullName>
    </recommendedName>
</protein>
<keyword evidence="1" id="KW-0812">Transmembrane</keyword>
<evidence type="ECO:0000313" key="3">
    <source>
        <dbReference type="Proteomes" id="UP001344906"/>
    </source>
</evidence>
<evidence type="ECO:0000256" key="1">
    <source>
        <dbReference type="SAM" id="Phobius"/>
    </source>
</evidence>
<feature type="transmembrane region" description="Helical" evidence="1">
    <location>
        <begin position="159"/>
        <end position="181"/>
    </location>
</feature>
<dbReference type="RefSeq" id="WP_338250373.1">
    <property type="nucleotide sequence ID" value="NZ_BSRI01000001.1"/>
</dbReference>
<feature type="transmembrane region" description="Helical" evidence="1">
    <location>
        <begin position="20"/>
        <end position="40"/>
    </location>
</feature>
<reference evidence="2 3" key="1">
    <citation type="submission" date="2023-02" db="EMBL/GenBank/DDBJ databases">
        <title>Dictyobacter halimunensis sp. nov., a new member of the class Ktedonobacteria from forest soil in a geothermal area.</title>
        <authorList>
            <person name="Rachmania M.K."/>
            <person name="Ningsih F."/>
            <person name="Sakai Y."/>
            <person name="Yabe S."/>
            <person name="Yokota A."/>
            <person name="Sjamsuridzal W."/>
        </authorList>
    </citation>
    <scope>NUCLEOTIDE SEQUENCE [LARGE SCALE GENOMIC DNA]</scope>
    <source>
        <strain evidence="2 3">S3.2.2.5</strain>
    </source>
</reference>
<name>A0ABQ6FR20_9CHLR</name>
<keyword evidence="3" id="KW-1185">Reference proteome</keyword>
<evidence type="ECO:0000313" key="2">
    <source>
        <dbReference type="EMBL" id="GLV55750.1"/>
    </source>
</evidence>
<gene>
    <name evidence="2" type="ORF">KDH_25940</name>
</gene>
<feature type="transmembrane region" description="Helical" evidence="1">
    <location>
        <begin position="249"/>
        <end position="275"/>
    </location>
</feature>
<proteinExistence type="predicted"/>
<feature type="transmembrane region" description="Helical" evidence="1">
    <location>
        <begin position="188"/>
        <end position="217"/>
    </location>
</feature>
<comment type="caution">
    <text evidence="2">The sequence shown here is derived from an EMBL/GenBank/DDBJ whole genome shotgun (WGS) entry which is preliminary data.</text>
</comment>
<dbReference type="EMBL" id="BSRI01000001">
    <property type="protein sequence ID" value="GLV55750.1"/>
    <property type="molecule type" value="Genomic_DNA"/>
</dbReference>
<feature type="transmembrane region" description="Helical" evidence="1">
    <location>
        <begin position="70"/>
        <end position="90"/>
    </location>
</feature>
<evidence type="ECO:0008006" key="4">
    <source>
        <dbReference type="Google" id="ProtNLM"/>
    </source>
</evidence>
<accession>A0ABQ6FR20</accession>
<organism evidence="2 3">
    <name type="scientific">Dictyobacter halimunensis</name>
    <dbReference type="NCBI Taxonomy" id="3026934"/>
    <lineage>
        <taxon>Bacteria</taxon>
        <taxon>Bacillati</taxon>
        <taxon>Chloroflexota</taxon>
        <taxon>Ktedonobacteria</taxon>
        <taxon>Ktedonobacterales</taxon>
        <taxon>Dictyobacteraceae</taxon>
        <taxon>Dictyobacter</taxon>
    </lineage>
</organism>
<feature type="transmembrane region" description="Helical" evidence="1">
    <location>
        <begin position="117"/>
        <end position="147"/>
    </location>
</feature>
<dbReference type="PANTHER" id="PTHR37305:SF1">
    <property type="entry name" value="MEMBRANE PROTEIN"/>
    <property type="match status" value="1"/>
</dbReference>
<sequence>MLWRTLQLEKDKVFGRPILWIELGILTLIIALIDCGQYIIAQLLPPNSGSSVALTHSLSWPMGLVQSPQFAASHSLGGILLTIIVAVITAREYSWRTFHLWLSRGVSRLVLIEAKCIINVLLVLTMVITSILVSGILTAILTLLLHGSLAVDGENLKTLVLNFLITDYSLLPYVALAFMLTIISRSSILAIGVGLAFILLVESVLYTTLTLAGGVWMHVAQYLPMGLEASLQEATVSNAAPPSSLQIPYLSPALACGMIALYIVAFAGIAVWRFLRQNFTD</sequence>
<dbReference type="Proteomes" id="UP001344906">
    <property type="component" value="Unassembled WGS sequence"/>
</dbReference>
<dbReference type="PANTHER" id="PTHR37305">
    <property type="entry name" value="INTEGRAL MEMBRANE PROTEIN-RELATED"/>
    <property type="match status" value="1"/>
</dbReference>
<keyword evidence="1" id="KW-0472">Membrane</keyword>